<accession>H8I636</accession>
<evidence type="ECO:0000256" key="15">
    <source>
        <dbReference type="PIRSR" id="PIRSR000099-3"/>
    </source>
</evidence>
<protein>
    <recommendedName>
        <fullName evidence="5 11">Histidinol dehydrogenase</fullName>
        <shortName evidence="11 12">HDH</shortName>
        <ecNumber evidence="4 11">1.1.1.23</ecNumber>
    </recommendedName>
</protein>
<dbReference type="GO" id="GO:0004399">
    <property type="term" value="F:histidinol dehydrogenase activity"/>
    <property type="evidence" value="ECO:0007669"/>
    <property type="project" value="UniProtKB-UniRule"/>
</dbReference>
<name>H8I636_METCZ</name>
<comment type="function">
    <text evidence="1 11 12">Catalyzes the sequential NAD-dependent oxidations of L-histidinol to L-histidinaldehyde and then to L-histidine.</text>
</comment>
<feature type="binding site" evidence="11 16">
    <location>
        <position position="256"/>
    </location>
    <ligand>
        <name>Zn(2+)</name>
        <dbReference type="ChEBI" id="CHEBI:29105"/>
    </ligand>
</feature>
<dbReference type="Gene3D" id="1.20.5.1300">
    <property type="match status" value="1"/>
</dbReference>
<reference evidence="18 19" key="1">
    <citation type="journal article" date="2012" name="J. Bacteriol.">
        <title>Complete genome sequence of a thermophilic methanogen, Methanocella conradii HZ254, isolated from Chinese rice field soil.</title>
        <authorList>
            <person name="Lu Z."/>
            <person name="Lu Y."/>
        </authorList>
    </citation>
    <scope>NUCLEOTIDE SEQUENCE [LARGE SCALE GENOMIC DNA]</scope>
    <source>
        <strain evidence="19">DSM 24694 / JCM 17849 / CGMCC 1.5162 / HZ254</strain>
    </source>
</reference>
<dbReference type="NCBIfam" id="TIGR00069">
    <property type="entry name" value="hisD"/>
    <property type="match status" value="1"/>
</dbReference>
<keyword evidence="19" id="KW-1185">Reference proteome</keyword>
<evidence type="ECO:0000256" key="2">
    <source>
        <dbReference type="ARBA" id="ARBA00004940"/>
    </source>
</evidence>
<evidence type="ECO:0000313" key="18">
    <source>
        <dbReference type="EMBL" id="AFD00270.1"/>
    </source>
</evidence>
<feature type="active site" description="Proton acceptor" evidence="11 13">
    <location>
        <position position="321"/>
    </location>
</feature>
<dbReference type="EMBL" id="CP003243">
    <property type="protein sequence ID" value="AFD00270.1"/>
    <property type="molecule type" value="Genomic_DNA"/>
</dbReference>
<dbReference type="GO" id="GO:0051287">
    <property type="term" value="F:NAD binding"/>
    <property type="evidence" value="ECO:0007669"/>
    <property type="project" value="InterPro"/>
</dbReference>
<evidence type="ECO:0000256" key="8">
    <source>
        <dbReference type="ARBA" id="ARBA00023002"/>
    </source>
</evidence>
<dbReference type="AlphaFoldDB" id="H8I636"/>
<evidence type="ECO:0000256" key="7">
    <source>
        <dbReference type="ARBA" id="ARBA00022833"/>
    </source>
</evidence>
<feature type="binding site" evidence="11 16">
    <location>
        <position position="414"/>
    </location>
    <ligand>
        <name>Zn(2+)</name>
        <dbReference type="ChEBI" id="CHEBI:29105"/>
    </ligand>
</feature>
<dbReference type="GO" id="GO:0005737">
    <property type="term" value="C:cytoplasm"/>
    <property type="evidence" value="ECO:0007669"/>
    <property type="project" value="TreeGrafter"/>
</dbReference>
<dbReference type="InterPro" id="IPR022695">
    <property type="entry name" value="Histidinol_DH_monofunct"/>
</dbReference>
<keyword evidence="11 12" id="KW-0520">NAD</keyword>
<evidence type="ECO:0000256" key="10">
    <source>
        <dbReference type="ARBA" id="ARBA00049489"/>
    </source>
</evidence>
<dbReference type="Gene3D" id="3.40.50.1980">
    <property type="entry name" value="Nitrogenase molybdenum iron protein domain"/>
    <property type="match status" value="2"/>
</dbReference>
<evidence type="ECO:0000256" key="3">
    <source>
        <dbReference type="ARBA" id="ARBA00010178"/>
    </source>
</evidence>
<evidence type="ECO:0000256" key="12">
    <source>
        <dbReference type="PIRNR" id="PIRNR000099"/>
    </source>
</evidence>
<feature type="binding site" evidence="11 15">
    <location>
        <position position="234"/>
    </location>
    <ligand>
        <name>substrate</name>
    </ligand>
</feature>
<dbReference type="Proteomes" id="UP000005233">
    <property type="component" value="Chromosome"/>
</dbReference>
<feature type="binding site" evidence="11 14">
    <location>
        <position position="211"/>
    </location>
    <ligand>
        <name>NAD(+)</name>
        <dbReference type="ChEBI" id="CHEBI:57540"/>
    </ligand>
</feature>
<evidence type="ECO:0000256" key="17">
    <source>
        <dbReference type="RuleBase" id="RU004175"/>
    </source>
</evidence>
<dbReference type="GO" id="GO:0008270">
    <property type="term" value="F:zinc ion binding"/>
    <property type="evidence" value="ECO:0007669"/>
    <property type="project" value="UniProtKB-UniRule"/>
</dbReference>
<keyword evidence="7 11" id="KW-0862">Zinc</keyword>
<keyword evidence="11 12" id="KW-0028">Amino-acid biosynthesis</keyword>
<dbReference type="CDD" id="cd06572">
    <property type="entry name" value="Histidinol_dh"/>
    <property type="match status" value="1"/>
</dbReference>
<organism evidence="18 19">
    <name type="scientific">Methanocella conradii (strain DSM 24694 / JCM 17849 / CGMCC 1.5162 / HZ254)</name>
    <dbReference type="NCBI Taxonomy" id="1041930"/>
    <lineage>
        <taxon>Archaea</taxon>
        <taxon>Methanobacteriati</taxon>
        <taxon>Methanobacteriota</taxon>
        <taxon>Stenosarchaea group</taxon>
        <taxon>Methanomicrobia</taxon>
        <taxon>Methanocellales</taxon>
        <taxon>Methanocellaceae</taxon>
        <taxon>Methanocella</taxon>
    </lineage>
</organism>
<dbReference type="GO" id="GO:0000105">
    <property type="term" value="P:L-histidine biosynthetic process"/>
    <property type="evidence" value="ECO:0007669"/>
    <property type="project" value="UniProtKB-UniRule"/>
</dbReference>
<comment type="similarity">
    <text evidence="3 11 12 17">Belongs to the histidinol dehydrogenase family.</text>
</comment>
<dbReference type="PANTHER" id="PTHR21256:SF2">
    <property type="entry name" value="HISTIDINE BIOSYNTHESIS TRIFUNCTIONAL PROTEIN"/>
    <property type="match status" value="1"/>
</dbReference>
<evidence type="ECO:0000256" key="9">
    <source>
        <dbReference type="ARBA" id="ARBA00023102"/>
    </source>
</evidence>
<feature type="binding site" evidence="11 15">
    <location>
        <position position="414"/>
    </location>
    <ligand>
        <name>substrate</name>
    </ligand>
</feature>
<evidence type="ECO:0000256" key="13">
    <source>
        <dbReference type="PIRSR" id="PIRSR000099-1"/>
    </source>
</evidence>
<comment type="catalytic activity">
    <reaction evidence="10 11 12">
        <text>L-histidinol + 2 NAD(+) + H2O = L-histidine + 2 NADH + 3 H(+)</text>
        <dbReference type="Rhea" id="RHEA:20641"/>
        <dbReference type="ChEBI" id="CHEBI:15377"/>
        <dbReference type="ChEBI" id="CHEBI:15378"/>
        <dbReference type="ChEBI" id="CHEBI:57540"/>
        <dbReference type="ChEBI" id="CHEBI:57595"/>
        <dbReference type="ChEBI" id="CHEBI:57699"/>
        <dbReference type="ChEBI" id="CHEBI:57945"/>
        <dbReference type="EC" id="1.1.1.23"/>
    </reaction>
</comment>
<dbReference type="UniPathway" id="UPA00031">
    <property type="reaction ID" value="UER00014"/>
</dbReference>
<feature type="active site" description="Proton acceptor" evidence="11 13">
    <location>
        <position position="322"/>
    </location>
</feature>
<feature type="binding site" evidence="11 16">
    <location>
        <position position="355"/>
    </location>
    <ligand>
        <name>Zn(2+)</name>
        <dbReference type="ChEBI" id="CHEBI:29105"/>
    </ligand>
</feature>
<keyword evidence="8 11" id="KW-0560">Oxidoreductase</keyword>
<feature type="binding site" evidence="11 14">
    <location>
        <position position="188"/>
    </location>
    <ligand>
        <name>NAD(+)</name>
        <dbReference type="ChEBI" id="CHEBI:57540"/>
    </ligand>
</feature>
<dbReference type="InterPro" id="IPR016161">
    <property type="entry name" value="Ald_DH/histidinol_DH"/>
</dbReference>
<dbReference type="EC" id="1.1.1.23" evidence="4 11"/>
<dbReference type="STRING" id="1041930.Mtc_1517"/>
<comment type="pathway">
    <text evidence="2 11 12">Amino-acid biosynthesis; L-histidine biosynthesis; L-histidine from 5-phospho-alpha-D-ribose 1-diphosphate: step 9/9.</text>
</comment>
<feature type="binding site" evidence="11 14">
    <location>
        <position position="126"/>
    </location>
    <ligand>
        <name>NAD(+)</name>
        <dbReference type="ChEBI" id="CHEBI:57540"/>
    </ligand>
</feature>
<dbReference type="FunFam" id="3.40.50.1980:FF:000026">
    <property type="entry name" value="Histidinol dehydrogenase"/>
    <property type="match status" value="1"/>
</dbReference>
<evidence type="ECO:0000256" key="1">
    <source>
        <dbReference type="ARBA" id="ARBA00003850"/>
    </source>
</evidence>
<dbReference type="InterPro" id="IPR012131">
    <property type="entry name" value="Hstdl_DH"/>
</dbReference>
<evidence type="ECO:0000256" key="4">
    <source>
        <dbReference type="ARBA" id="ARBA00012965"/>
    </source>
</evidence>
<feature type="binding site" evidence="11 16">
    <location>
        <position position="259"/>
    </location>
    <ligand>
        <name>Zn(2+)</name>
        <dbReference type="ChEBI" id="CHEBI:29105"/>
    </ligand>
</feature>
<feature type="binding site" evidence="11 15">
    <location>
        <position position="256"/>
    </location>
    <ligand>
        <name>substrate</name>
    </ligand>
</feature>
<dbReference type="HAMAP" id="MF_01024">
    <property type="entry name" value="HisD"/>
    <property type="match status" value="1"/>
</dbReference>
<dbReference type="SUPFAM" id="SSF53720">
    <property type="entry name" value="ALDH-like"/>
    <property type="match status" value="1"/>
</dbReference>
<feature type="binding site" evidence="11 15">
    <location>
        <position position="259"/>
    </location>
    <ligand>
        <name>substrate</name>
    </ligand>
</feature>
<feature type="binding site" evidence="11 15">
    <location>
        <position position="322"/>
    </location>
    <ligand>
        <name>substrate</name>
    </ligand>
</feature>
<feature type="binding site" evidence="11 15">
    <location>
        <position position="409"/>
    </location>
    <ligand>
        <name>substrate</name>
    </ligand>
</feature>
<dbReference type="HOGENOM" id="CLU_006732_3_0_2"/>
<dbReference type="InterPro" id="IPR001692">
    <property type="entry name" value="Histidinol_DH_CS"/>
</dbReference>
<dbReference type="RefSeq" id="WP_014406101.1">
    <property type="nucleotide sequence ID" value="NC_017034.1"/>
</dbReference>
<dbReference type="FunFam" id="3.40.50.1980:FF:000001">
    <property type="entry name" value="Histidinol dehydrogenase"/>
    <property type="match status" value="1"/>
</dbReference>
<gene>
    <name evidence="11 18" type="primary">hisD</name>
    <name evidence="18" type="ordered locus">Mtc_1517</name>
</gene>
<evidence type="ECO:0000313" key="19">
    <source>
        <dbReference type="Proteomes" id="UP000005233"/>
    </source>
</evidence>
<dbReference type="PROSITE" id="PS00611">
    <property type="entry name" value="HISOL_DEHYDROGENASE"/>
    <property type="match status" value="1"/>
</dbReference>
<sequence>MIRQLYGVDDGALEEVFKRRAGISTAMESARRVAEDVRAGGDAAVRKYTKEFDGVELRGLEVTEDEMYNAVELIDYETIGHLETAIANIEAFHSLQRPAGDMWLTEISPGIRLGQKFTPLQRVGAYIPGGTASYPSTALMLIVPAKVAGVPEVIACTPPRKDGTVHPLTLAALDMAGADRVFKVGGVQAIAAMAYGTQSIPRVEKIVGPGNVYVTAAKIYVRDTVEIDMPAGPSEIVVIADDTANPSYIAADMIAQAEHDVNAMSILLTPSELLAEAVDIEIEKQKETASRRHIIEKAAMGIYVVDDIEVAAGVCDRIAPEHVEVMVRDPMLVLNRLHNAGTIYLGEYAPVAAGDYASGANHVLPTGGYARVFSGMNTMQFIKTTSVQAIEREGLESIKDTIIALASIEGLDAHARSVSKRFEQ</sequence>
<proteinExistence type="inferred from homology"/>
<keyword evidence="6 11" id="KW-0479">Metal-binding</keyword>
<dbReference type="GeneID" id="11971652"/>
<evidence type="ECO:0000256" key="14">
    <source>
        <dbReference type="PIRSR" id="PIRSR000099-2"/>
    </source>
</evidence>
<dbReference type="PANTHER" id="PTHR21256">
    <property type="entry name" value="HISTIDINOL DEHYDROGENASE HDH"/>
    <property type="match status" value="1"/>
</dbReference>
<dbReference type="KEGG" id="mez:Mtc_1517"/>
<evidence type="ECO:0000256" key="16">
    <source>
        <dbReference type="PIRSR" id="PIRSR000099-4"/>
    </source>
</evidence>
<evidence type="ECO:0000256" key="5">
    <source>
        <dbReference type="ARBA" id="ARBA00016531"/>
    </source>
</evidence>
<dbReference type="Pfam" id="PF00815">
    <property type="entry name" value="Histidinol_dh"/>
    <property type="match status" value="1"/>
</dbReference>
<dbReference type="PRINTS" id="PR00083">
    <property type="entry name" value="HOLDHDRGNASE"/>
</dbReference>
<evidence type="ECO:0000256" key="6">
    <source>
        <dbReference type="ARBA" id="ARBA00022723"/>
    </source>
</evidence>
<dbReference type="PIRSF" id="PIRSF000099">
    <property type="entry name" value="Histidinol_dh"/>
    <property type="match status" value="1"/>
</dbReference>
<keyword evidence="9 11" id="KW-0368">Histidine biosynthesis</keyword>
<dbReference type="eggNOG" id="arCOG04352">
    <property type="taxonomic scope" value="Archaea"/>
</dbReference>
<evidence type="ECO:0000256" key="11">
    <source>
        <dbReference type="HAMAP-Rule" id="MF_01024"/>
    </source>
</evidence>
<dbReference type="OrthoDB" id="36308at2157"/>
<comment type="cofactor">
    <cofactor evidence="11 16">
        <name>Zn(2+)</name>
        <dbReference type="ChEBI" id="CHEBI:29105"/>
    </cofactor>
    <text evidence="11 16">Binds 1 zinc ion per subunit.</text>
</comment>
<feature type="binding site" evidence="11 15">
    <location>
        <position position="355"/>
    </location>
    <ligand>
        <name>substrate</name>
    </ligand>
</feature>